<dbReference type="SMART" id="SM00870">
    <property type="entry name" value="Asparaginase"/>
    <property type="match status" value="1"/>
</dbReference>
<dbReference type="InterPro" id="IPR041725">
    <property type="entry name" value="L-asparaginase_I"/>
</dbReference>
<comment type="similarity">
    <text evidence="1">Belongs to the asparaginase 1 family.</text>
</comment>
<keyword evidence="3 11" id="KW-0378">Hydrolase</keyword>
<dbReference type="PROSITE" id="PS51732">
    <property type="entry name" value="ASN_GLN_ASE_3"/>
    <property type="match status" value="1"/>
</dbReference>
<dbReference type="InterPro" id="IPR027475">
    <property type="entry name" value="Asparaginase/glutaminase_AS2"/>
</dbReference>
<evidence type="ECO:0000256" key="2">
    <source>
        <dbReference type="ARBA" id="ARBA00012920"/>
    </source>
</evidence>
<dbReference type="InterPro" id="IPR036152">
    <property type="entry name" value="Asp/glu_Ase-like_sf"/>
</dbReference>
<dbReference type="Pfam" id="PF00710">
    <property type="entry name" value="Asparaginase"/>
    <property type="match status" value="1"/>
</dbReference>
<proteinExistence type="inferred from homology"/>
<evidence type="ECO:0000259" key="9">
    <source>
        <dbReference type="Pfam" id="PF00710"/>
    </source>
</evidence>
<dbReference type="AlphaFoldDB" id="A0A1C6G8B8"/>
<dbReference type="SUPFAM" id="SSF53774">
    <property type="entry name" value="Glutaminase/Asparaginase"/>
    <property type="match status" value="1"/>
</dbReference>
<dbReference type="PROSITE" id="PS00144">
    <property type="entry name" value="ASN_GLN_ASE_1"/>
    <property type="match status" value="1"/>
</dbReference>
<dbReference type="GO" id="GO:0006520">
    <property type="term" value="P:amino acid metabolic process"/>
    <property type="evidence" value="ECO:0007669"/>
    <property type="project" value="InterPro"/>
</dbReference>
<evidence type="ECO:0000259" key="10">
    <source>
        <dbReference type="Pfam" id="PF17763"/>
    </source>
</evidence>
<evidence type="ECO:0000256" key="4">
    <source>
        <dbReference type="ARBA" id="ARBA00049366"/>
    </source>
</evidence>
<dbReference type="PRINTS" id="PR00139">
    <property type="entry name" value="ASNGLNASE"/>
</dbReference>
<dbReference type="Pfam" id="PF17763">
    <property type="entry name" value="Asparaginase_C"/>
    <property type="match status" value="1"/>
</dbReference>
<dbReference type="PIRSF" id="PIRSF500176">
    <property type="entry name" value="L_ASNase"/>
    <property type="match status" value="1"/>
</dbReference>
<sequence>MRNILLISTGGTIASVKTSQGLAPQIGPDDLLGYVPAHREFCRVDTLPLLNLDSTNMQPHHWLQIVGAIREHYQRYDGFVVCHGTDTMAYTAAALSYLIQKSPKPIVVTGAQKPIDLDVTDARTNLLDSLRYASSSRSHGVVIVFDGKVILGTRARKERTKSYNAFSSINYPYLATIQDGRITRFFTVPVPDGGPVFYNQLSCRVGLFKLIPGMGPQLLLAMADSCDAIIIESFGVGGLPADPSCDFTAALTQLTGRGKTVVMTTQVPYEGSDMAVYQVGHLAKRQLGLLESYDMTLEATVTKLMWILGQTCDPARIQALYHAPVGLDTLYAET</sequence>
<evidence type="ECO:0000256" key="1">
    <source>
        <dbReference type="ARBA" id="ARBA00010518"/>
    </source>
</evidence>
<accession>A0A1C6G8B8</accession>
<dbReference type="PANTHER" id="PTHR11707:SF28">
    <property type="entry name" value="60 KDA LYSOPHOSPHOLIPASE"/>
    <property type="match status" value="1"/>
</dbReference>
<organism evidence="11">
    <name type="scientific">uncultured Anaerotruncus sp</name>
    <dbReference type="NCBI Taxonomy" id="905011"/>
    <lineage>
        <taxon>Bacteria</taxon>
        <taxon>Bacillati</taxon>
        <taxon>Bacillota</taxon>
        <taxon>Clostridia</taxon>
        <taxon>Eubacteriales</taxon>
        <taxon>Oscillospiraceae</taxon>
        <taxon>Anaerotruncus</taxon>
        <taxon>environmental samples</taxon>
    </lineage>
</organism>
<dbReference type="CDD" id="cd08963">
    <property type="entry name" value="L-asparaginase_I"/>
    <property type="match status" value="1"/>
</dbReference>
<evidence type="ECO:0000313" key="11">
    <source>
        <dbReference type="EMBL" id="SCJ41523.1"/>
    </source>
</evidence>
<dbReference type="EMBL" id="FMHG01000001">
    <property type="protein sequence ID" value="SCJ41523.1"/>
    <property type="molecule type" value="Genomic_DNA"/>
</dbReference>
<dbReference type="EC" id="3.5.1.1" evidence="2"/>
<name>A0A1C6G8B8_9FIRM</name>
<dbReference type="PROSITE" id="PS00917">
    <property type="entry name" value="ASN_GLN_ASE_2"/>
    <property type="match status" value="1"/>
</dbReference>
<evidence type="ECO:0000256" key="7">
    <source>
        <dbReference type="PROSITE-ProRule" id="PRU10099"/>
    </source>
</evidence>
<dbReference type="PIRSF" id="PIRSF001220">
    <property type="entry name" value="L-ASNase_gatD"/>
    <property type="match status" value="1"/>
</dbReference>
<feature type="binding site" evidence="6">
    <location>
        <position position="54"/>
    </location>
    <ligand>
        <name>substrate</name>
    </ligand>
</feature>
<reference evidence="11" key="1">
    <citation type="submission" date="2015-09" db="EMBL/GenBank/DDBJ databases">
        <authorList>
            <consortium name="Pathogen Informatics"/>
        </authorList>
    </citation>
    <scope>NUCLEOTIDE SEQUENCE</scope>
    <source>
        <strain evidence="11">2789STDY5834896</strain>
    </source>
</reference>
<dbReference type="InterPro" id="IPR027473">
    <property type="entry name" value="L-asparaginase_C"/>
</dbReference>
<feature type="domain" description="L-asparaginase N-terminal" evidence="9">
    <location>
        <begin position="3"/>
        <end position="183"/>
    </location>
</feature>
<feature type="active site" evidence="7">
    <location>
        <position position="12"/>
    </location>
</feature>
<dbReference type="InterPro" id="IPR027474">
    <property type="entry name" value="L-asparaginase_N"/>
</dbReference>
<dbReference type="InterPro" id="IPR040919">
    <property type="entry name" value="Asparaginase_C"/>
</dbReference>
<dbReference type="SFLD" id="SFLDS00057">
    <property type="entry name" value="Glutaminase/Asparaginase"/>
    <property type="match status" value="1"/>
</dbReference>
<comment type="catalytic activity">
    <reaction evidence="4">
        <text>L-asparagine + H2O = L-aspartate + NH4(+)</text>
        <dbReference type="Rhea" id="RHEA:21016"/>
        <dbReference type="ChEBI" id="CHEBI:15377"/>
        <dbReference type="ChEBI" id="CHEBI:28938"/>
        <dbReference type="ChEBI" id="CHEBI:29991"/>
        <dbReference type="ChEBI" id="CHEBI:58048"/>
        <dbReference type="EC" id="3.5.1.1"/>
    </reaction>
</comment>
<dbReference type="PANTHER" id="PTHR11707">
    <property type="entry name" value="L-ASPARAGINASE"/>
    <property type="match status" value="1"/>
</dbReference>
<evidence type="ECO:0000256" key="5">
    <source>
        <dbReference type="PIRSR" id="PIRSR001220-1"/>
    </source>
</evidence>
<evidence type="ECO:0000256" key="6">
    <source>
        <dbReference type="PIRSR" id="PIRSR001220-2"/>
    </source>
</evidence>
<protein>
    <recommendedName>
        <fullName evidence="2">asparaginase</fullName>
        <ecNumber evidence="2">3.5.1.1</ecNumber>
    </recommendedName>
</protein>
<feature type="active site" description="O-isoaspartyl threonine intermediate" evidence="5">
    <location>
        <position position="12"/>
    </location>
</feature>
<evidence type="ECO:0000256" key="8">
    <source>
        <dbReference type="PROSITE-ProRule" id="PRU10100"/>
    </source>
</evidence>
<feature type="domain" description="Asparaginase/glutaminase C-terminal" evidence="10">
    <location>
        <begin position="204"/>
        <end position="320"/>
    </location>
</feature>
<dbReference type="InterPro" id="IPR006034">
    <property type="entry name" value="Asparaginase/glutaminase-like"/>
</dbReference>
<feature type="binding site" evidence="6">
    <location>
        <begin position="85"/>
        <end position="86"/>
    </location>
    <ligand>
        <name>substrate</name>
    </ligand>
</feature>
<dbReference type="FunFam" id="3.40.50.1170:FF:000001">
    <property type="entry name" value="L-asparaginase 2"/>
    <property type="match status" value="1"/>
</dbReference>
<feature type="active site" evidence="8">
    <location>
        <position position="85"/>
    </location>
</feature>
<evidence type="ECO:0000256" key="3">
    <source>
        <dbReference type="ARBA" id="ARBA00022801"/>
    </source>
</evidence>
<dbReference type="InterPro" id="IPR037152">
    <property type="entry name" value="L-asparaginase_N_sf"/>
</dbReference>
<gene>
    <name evidence="11" type="primary">ansA</name>
    <name evidence="11" type="ORF">SAMEA3545359_00268</name>
</gene>
<dbReference type="NCBIfam" id="TIGR00519">
    <property type="entry name" value="asnASE_I"/>
    <property type="match status" value="1"/>
</dbReference>
<dbReference type="Gene3D" id="3.40.50.40">
    <property type="match status" value="1"/>
</dbReference>
<dbReference type="InterPro" id="IPR020827">
    <property type="entry name" value="Asparaginase/glutaminase_AS1"/>
</dbReference>
<dbReference type="Gene3D" id="3.40.50.1170">
    <property type="entry name" value="L-asparaginase, N-terminal domain"/>
    <property type="match status" value="1"/>
</dbReference>
<dbReference type="InterPro" id="IPR006033">
    <property type="entry name" value="AsnA_fam"/>
</dbReference>
<dbReference type="GO" id="GO:0004067">
    <property type="term" value="F:asparaginase activity"/>
    <property type="evidence" value="ECO:0007669"/>
    <property type="project" value="UniProtKB-UniRule"/>
</dbReference>